<protein>
    <submittedName>
        <fullName evidence="1">Uncharacterized protein</fullName>
    </submittedName>
</protein>
<dbReference type="EMBL" id="SRLO01010930">
    <property type="protein sequence ID" value="TNN26123.1"/>
    <property type="molecule type" value="Genomic_DNA"/>
</dbReference>
<reference evidence="1 2" key="1">
    <citation type="submission" date="2019-03" db="EMBL/GenBank/DDBJ databases">
        <title>First draft genome of Liparis tanakae, snailfish: a comprehensive survey of snailfish specific genes.</title>
        <authorList>
            <person name="Kim W."/>
            <person name="Song I."/>
            <person name="Jeong J.-H."/>
            <person name="Kim D."/>
            <person name="Kim S."/>
            <person name="Ryu S."/>
            <person name="Song J.Y."/>
            <person name="Lee S.K."/>
        </authorList>
    </citation>
    <scope>NUCLEOTIDE SEQUENCE [LARGE SCALE GENOMIC DNA]</scope>
    <source>
        <tissue evidence="1">Muscle</tissue>
    </source>
</reference>
<keyword evidence="2" id="KW-1185">Reference proteome</keyword>
<accession>A0A4Z2EBL9</accession>
<evidence type="ECO:0000313" key="2">
    <source>
        <dbReference type="Proteomes" id="UP000314294"/>
    </source>
</evidence>
<dbReference type="Proteomes" id="UP000314294">
    <property type="component" value="Unassembled WGS sequence"/>
</dbReference>
<dbReference type="AlphaFoldDB" id="A0A4Z2EBL9"/>
<comment type="caution">
    <text evidence="1">The sequence shown here is derived from an EMBL/GenBank/DDBJ whole genome shotgun (WGS) entry which is preliminary data.</text>
</comment>
<evidence type="ECO:0000313" key="1">
    <source>
        <dbReference type="EMBL" id="TNN26123.1"/>
    </source>
</evidence>
<name>A0A4Z2EBL9_9TELE</name>
<organism evidence="1 2">
    <name type="scientific">Liparis tanakae</name>
    <name type="common">Tanaka's snailfish</name>
    <dbReference type="NCBI Taxonomy" id="230148"/>
    <lineage>
        <taxon>Eukaryota</taxon>
        <taxon>Metazoa</taxon>
        <taxon>Chordata</taxon>
        <taxon>Craniata</taxon>
        <taxon>Vertebrata</taxon>
        <taxon>Euteleostomi</taxon>
        <taxon>Actinopterygii</taxon>
        <taxon>Neopterygii</taxon>
        <taxon>Teleostei</taxon>
        <taxon>Neoteleostei</taxon>
        <taxon>Acanthomorphata</taxon>
        <taxon>Eupercaria</taxon>
        <taxon>Perciformes</taxon>
        <taxon>Cottioidei</taxon>
        <taxon>Cottales</taxon>
        <taxon>Liparidae</taxon>
        <taxon>Liparis</taxon>
    </lineage>
</organism>
<proteinExistence type="predicted"/>
<gene>
    <name evidence="1" type="ORF">EYF80_063741</name>
</gene>
<sequence>MARDLPVRAALPAALPAGDPPLYLRLYQRPAALPAGLTACLPAALRRGTCGWTGASYRGSPPPAGVTFS</sequence>